<name>A0A5J5IJE5_9BACT</name>
<evidence type="ECO:0000313" key="8">
    <source>
        <dbReference type="EMBL" id="KAA9041185.1"/>
    </source>
</evidence>
<dbReference type="SUPFAM" id="SSF51556">
    <property type="entry name" value="Metallo-dependent hydrolases"/>
    <property type="match status" value="1"/>
</dbReference>
<reference evidence="8 9" key="1">
    <citation type="submission" date="2019-09" db="EMBL/GenBank/DDBJ databases">
        <title>Draft genome sequence of Ginsengibacter sp. BR5-29.</title>
        <authorList>
            <person name="Im W.-T."/>
        </authorList>
    </citation>
    <scope>NUCLEOTIDE SEQUENCE [LARGE SCALE GENOMIC DNA]</scope>
    <source>
        <strain evidence="8 9">BR5-29</strain>
    </source>
</reference>
<dbReference type="AlphaFoldDB" id="A0A5J5IJE5"/>
<organism evidence="8 9">
    <name type="scientific">Ginsengibacter hankyongi</name>
    <dbReference type="NCBI Taxonomy" id="2607284"/>
    <lineage>
        <taxon>Bacteria</taxon>
        <taxon>Pseudomonadati</taxon>
        <taxon>Bacteroidota</taxon>
        <taxon>Chitinophagia</taxon>
        <taxon>Chitinophagales</taxon>
        <taxon>Chitinophagaceae</taxon>
        <taxon>Ginsengibacter</taxon>
    </lineage>
</organism>
<dbReference type="RefSeq" id="WP_150413274.1">
    <property type="nucleotide sequence ID" value="NZ_VYQF01000001.1"/>
</dbReference>
<evidence type="ECO:0000256" key="6">
    <source>
        <dbReference type="ARBA" id="ARBA00023235"/>
    </source>
</evidence>
<evidence type="ECO:0000256" key="1">
    <source>
        <dbReference type="ARBA" id="ARBA00001165"/>
    </source>
</evidence>
<dbReference type="GO" id="GO:0042840">
    <property type="term" value="P:D-glucuronate catabolic process"/>
    <property type="evidence" value="ECO:0007669"/>
    <property type="project" value="TreeGrafter"/>
</dbReference>
<dbReference type="GO" id="GO:0019698">
    <property type="term" value="P:D-galacturonate catabolic process"/>
    <property type="evidence" value="ECO:0007669"/>
    <property type="project" value="TreeGrafter"/>
</dbReference>
<keyword evidence="6 7" id="KW-0413">Isomerase</keyword>
<proteinExistence type="inferred from homology"/>
<dbReference type="EMBL" id="VYQF01000001">
    <property type="protein sequence ID" value="KAA9041185.1"/>
    <property type="molecule type" value="Genomic_DNA"/>
</dbReference>
<comment type="catalytic activity">
    <reaction evidence="7">
        <text>aldehydo-D-galacturonate = keto-D-tagaturonate</text>
        <dbReference type="Rhea" id="RHEA:27702"/>
        <dbReference type="ChEBI" id="CHEBI:12952"/>
        <dbReference type="ChEBI" id="CHEBI:17886"/>
    </reaction>
</comment>
<dbReference type="Proteomes" id="UP000326903">
    <property type="component" value="Unassembled WGS sequence"/>
</dbReference>
<dbReference type="Pfam" id="PF02614">
    <property type="entry name" value="UxaC"/>
    <property type="match status" value="1"/>
</dbReference>
<dbReference type="InterPro" id="IPR032466">
    <property type="entry name" value="Metal_Hydrolase"/>
</dbReference>
<dbReference type="PANTHER" id="PTHR30068:SF4">
    <property type="entry name" value="URONATE ISOMERASE"/>
    <property type="match status" value="1"/>
</dbReference>
<dbReference type="InterPro" id="IPR003766">
    <property type="entry name" value="Uronate_isomerase"/>
</dbReference>
<dbReference type="PANTHER" id="PTHR30068">
    <property type="entry name" value="URONATE ISOMERASE"/>
    <property type="match status" value="1"/>
</dbReference>
<evidence type="ECO:0000313" key="9">
    <source>
        <dbReference type="Proteomes" id="UP000326903"/>
    </source>
</evidence>
<evidence type="ECO:0000256" key="2">
    <source>
        <dbReference type="ARBA" id="ARBA00004892"/>
    </source>
</evidence>
<dbReference type="EC" id="5.3.1.12" evidence="4 7"/>
<gene>
    <name evidence="7 8" type="primary">uxaC</name>
    <name evidence="8" type="ORF">FW778_03880</name>
</gene>
<evidence type="ECO:0000256" key="3">
    <source>
        <dbReference type="ARBA" id="ARBA00008397"/>
    </source>
</evidence>
<comment type="caution">
    <text evidence="8">The sequence shown here is derived from an EMBL/GenBank/DDBJ whole genome shotgun (WGS) entry which is preliminary data.</text>
</comment>
<dbReference type="UniPathway" id="UPA00246"/>
<protein>
    <recommendedName>
        <fullName evidence="5 7">Uronate isomerase</fullName>
        <ecNumber evidence="4 7">5.3.1.12</ecNumber>
    </recommendedName>
    <alternativeName>
        <fullName evidence="7">Glucuronate isomerase</fullName>
    </alternativeName>
    <alternativeName>
        <fullName evidence="7">Uronic isomerase</fullName>
    </alternativeName>
</protein>
<dbReference type="Gene3D" id="1.10.2020.10">
    <property type="entry name" value="uronate isomerase, domain 2, chain A"/>
    <property type="match status" value="1"/>
</dbReference>
<dbReference type="NCBIfam" id="NF002794">
    <property type="entry name" value="PRK02925.1"/>
    <property type="match status" value="1"/>
</dbReference>
<comment type="catalytic activity">
    <reaction evidence="1 7">
        <text>D-glucuronate = D-fructuronate</text>
        <dbReference type="Rhea" id="RHEA:13049"/>
        <dbReference type="ChEBI" id="CHEBI:58720"/>
        <dbReference type="ChEBI" id="CHEBI:59863"/>
        <dbReference type="EC" id="5.3.1.12"/>
    </reaction>
</comment>
<accession>A0A5J5IJE5</accession>
<dbReference type="HAMAP" id="MF_00675">
    <property type="entry name" value="UxaC"/>
    <property type="match status" value="1"/>
</dbReference>
<dbReference type="Gene3D" id="3.20.20.140">
    <property type="entry name" value="Metal-dependent hydrolases"/>
    <property type="match status" value="1"/>
</dbReference>
<evidence type="ECO:0000256" key="5">
    <source>
        <dbReference type="ARBA" id="ARBA00020555"/>
    </source>
</evidence>
<keyword evidence="9" id="KW-1185">Reference proteome</keyword>
<evidence type="ECO:0000256" key="4">
    <source>
        <dbReference type="ARBA" id="ARBA00012546"/>
    </source>
</evidence>
<comment type="similarity">
    <text evidence="3 7">Belongs to the metallo-dependent hydrolases superfamily. Uronate isomerase family.</text>
</comment>
<comment type="pathway">
    <text evidence="2 7">Carbohydrate metabolism; pentose and glucuronate interconversion.</text>
</comment>
<evidence type="ECO:0000256" key="7">
    <source>
        <dbReference type="HAMAP-Rule" id="MF_00675"/>
    </source>
</evidence>
<sequence>MESLEILRSTNGNDSSKFLNDDFLLQSDVAKRLYHDHVKDLPIIDYHNHLIPKEIAENKKFENMTALWLKGDHYKWRAMRAFGIDEKYITGDATDEQKFMKWASVVPYSLKNPLFHWTQMELLKPFNINTYLNEQTAAAVYKQCNEMLQQDSFSSRSLLQYFNVELVGTTDDPCDDLRWHQQIKDDEFHIKILPSFRPDKILDIENKDSFLSYVASLEEAVKFKITDVISLLGALQKRVDYFHDNDCNVADHGLSQMPAVTGFNKEYITEFNIFINNKSAKSFSNPEAFTGFILQELCKMYHKKNWVQKFHLGALRNNNSRMLRTIGTDGGYDSIGDFRHAEKLSAFLNELDNTDQLAKTILYNNNPADNELFVTMTGNFNNSEIKGKIQYGPPWWYLDQKNGIEKHLNDLANMSLVSTFIGMTTDSRSFLSYSRHEYFRRILCNLFAIDILKGELPGDEKWIGGIISDICYYNARNYFKTNNT</sequence>
<dbReference type="GO" id="GO:0008880">
    <property type="term" value="F:glucuronate isomerase activity"/>
    <property type="evidence" value="ECO:0007669"/>
    <property type="project" value="UniProtKB-UniRule"/>
</dbReference>